<keyword evidence="5" id="KW-1185">Reference proteome</keyword>
<organism evidence="5 6">
    <name type="scientific">Panagrolaimus davidi</name>
    <dbReference type="NCBI Taxonomy" id="227884"/>
    <lineage>
        <taxon>Eukaryota</taxon>
        <taxon>Metazoa</taxon>
        <taxon>Ecdysozoa</taxon>
        <taxon>Nematoda</taxon>
        <taxon>Chromadorea</taxon>
        <taxon>Rhabditida</taxon>
        <taxon>Tylenchina</taxon>
        <taxon>Panagrolaimomorpha</taxon>
        <taxon>Panagrolaimoidea</taxon>
        <taxon>Panagrolaimidae</taxon>
        <taxon>Panagrolaimus</taxon>
    </lineage>
</organism>
<reference evidence="6" key="1">
    <citation type="submission" date="2022-11" db="UniProtKB">
        <authorList>
            <consortium name="WormBaseParasite"/>
        </authorList>
    </citation>
    <scope>IDENTIFICATION</scope>
</reference>
<proteinExistence type="predicted"/>
<comment type="subcellular location">
    <subcellularLocation>
        <location evidence="1">Nucleus</location>
    </subcellularLocation>
</comment>
<name>A0A914PH19_9BILA</name>
<dbReference type="InterPro" id="IPR019175">
    <property type="entry name" value="Prp31_C"/>
</dbReference>
<sequence length="183" mass="20402">MLEPSPVKNNKALPKPLDKALKKRGGRRVRKIKEMMGMTEFRRKTNRMNFGEDVSQEHIGFTFGQAASTSLEGGGRIRGSVVDKKKTRVKMSQKMQRHLKRQRQQLGGATSIRSKFSGTQSCISFTPVQGLEIVNHNHDQQSASSGTFSTYFSAASNFIIVQTSLNRLGANSKLELLSVFIII</sequence>
<dbReference type="InterPro" id="IPR027105">
    <property type="entry name" value="Prp31"/>
</dbReference>
<dbReference type="WBParaSite" id="PDA_v2.g17108.t1">
    <property type="protein sequence ID" value="PDA_v2.g17108.t1"/>
    <property type="gene ID" value="PDA_v2.g17108"/>
</dbReference>
<dbReference type="Pfam" id="PF09785">
    <property type="entry name" value="Prp31_C"/>
    <property type="match status" value="1"/>
</dbReference>
<dbReference type="PANTHER" id="PTHR13904">
    <property type="entry name" value="PRE-MRNA SPLICING FACTOR PRP31"/>
    <property type="match status" value="1"/>
</dbReference>
<keyword evidence="2" id="KW-0539">Nucleus</keyword>
<evidence type="ECO:0000313" key="5">
    <source>
        <dbReference type="Proteomes" id="UP000887578"/>
    </source>
</evidence>
<dbReference type="GO" id="GO:0000244">
    <property type="term" value="P:spliceosomal tri-snRNP complex assembly"/>
    <property type="evidence" value="ECO:0007669"/>
    <property type="project" value="InterPro"/>
</dbReference>
<evidence type="ECO:0000256" key="2">
    <source>
        <dbReference type="ARBA" id="ARBA00023242"/>
    </source>
</evidence>
<evidence type="ECO:0000256" key="1">
    <source>
        <dbReference type="ARBA" id="ARBA00004123"/>
    </source>
</evidence>
<feature type="domain" description="Prp31 C-terminal" evidence="4">
    <location>
        <begin position="8"/>
        <end position="135"/>
    </location>
</feature>
<protein>
    <submittedName>
        <fullName evidence="6">Prp31 C-terminal domain-containing protein</fullName>
    </submittedName>
</protein>
<dbReference type="GO" id="GO:0046540">
    <property type="term" value="C:U4/U6 x U5 tri-snRNP complex"/>
    <property type="evidence" value="ECO:0007669"/>
    <property type="project" value="InterPro"/>
</dbReference>
<dbReference type="Proteomes" id="UP000887578">
    <property type="component" value="Unplaced"/>
</dbReference>
<evidence type="ECO:0000256" key="3">
    <source>
        <dbReference type="ARBA" id="ARBA00023274"/>
    </source>
</evidence>
<accession>A0A914PH19</accession>
<keyword evidence="3" id="KW-0687">Ribonucleoprotein</keyword>
<dbReference type="PANTHER" id="PTHR13904:SF0">
    <property type="entry name" value="U4_U6 SMALL NUCLEAR RIBONUCLEOPROTEIN PRP31"/>
    <property type="match status" value="1"/>
</dbReference>
<dbReference type="GO" id="GO:0071011">
    <property type="term" value="C:precatalytic spliceosome"/>
    <property type="evidence" value="ECO:0007669"/>
    <property type="project" value="TreeGrafter"/>
</dbReference>
<evidence type="ECO:0000259" key="4">
    <source>
        <dbReference type="Pfam" id="PF09785"/>
    </source>
</evidence>
<dbReference type="GO" id="GO:0005687">
    <property type="term" value="C:U4 snRNP"/>
    <property type="evidence" value="ECO:0007669"/>
    <property type="project" value="TreeGrafter"/>
</dbReference>
<evidence type="ECO:0000313" key="6">
    <source>
        <dbReference type="WBParaSite" id="PDA_v2.g17108.t1"/>
    </source>
</evidence>
<dbReference type="AlphaFoldDB" id="A0A914PH19"/>